<evidence type="ECO:0000256" key="1">
    <source>
        <dbReference type="SAM" id="Phobius"/>
    </source>
</evidence>
<sequence>MSLQPVFQTLAIIQTTVLSIIIAIYALSTQIAADRFTTRIISSVTENSSYPNTILLFTASIFLDVLGLLIFPIAPVWLNWLLLLVAVLGVCLTFGSLFYLRDELLSTTEAPSVAEVIRNGISKEAFESAVGDDETTIPFYSFFEAGRSAIREEDKDAANQLVTALCESTSRLFKEADESEEALPDEQVTGLVQILSEEKSLADETIEQGYHGLTSYLIRSLASKIETSIEHGQDAIASHGVSLCSGISEEVIERGQLVKPAWLIWEDILESAAREGLEDTLHIGTSSVSKLIDIAVENSGELDSRNLTIAYVLLTRFLKGWNTLVANHGEHITEDDRVETAPEFLWYRFFERNFESTARIIVSHNADLQIPSAGMFKLQQNMLQELSNVAKSAAEVQNDYLTKRLAKMVIEAGLGFEDNQRTRRQIVSGLTGIKSTNDCGALAVQQALSELQTPAEVNDDDDSLMPITAPWVLNFINYTFEGEEGLIEAVSQIETEMSSGDTE</sequence>
<comment type="caution">
    <text evidence="2">The sequence shown here is derived from an EMBL/GenBank/DDBJ whole genome shotgun (WGS) entry which is preliminary data.</text>
</comment>
<protein>
    <recommendedName>
        <fullName evidence="4">DUF2254 domain-containing protein</fullName>
    </recommendedName>
</protein>
<evidence type="ECO:0000313" key="3">
    <source>
        <dbReference type="Proteomes" id="UP000050535"/>
    </source>
</evidence>
<keyword evidence="1" id="KW-0812">Transmembrane</keyword>
<keyword evidence="1" id="KW-1133">Transmembrane helix</keyword>
<name>A0A0P7H107_9EURY</name>
<feature type="transmembrane region" description="Helical" evidence="1">
    <location>
        <begin position="54"/>
        <end position="74"/>
    </location>
</feature>
<evidence type="ECO:0008006" key="4">
    <source>
        <dbReference type="Google" id="ProtNLM"/>
    </source>
</evidence>
<feature type="transmembrane region" description="Helical" evidence="1">
    <location>
        <begin position="80"/>
        <end position="100"/>
    </location>
</feature>
<organism evidence="2 3">
    <name type="scientific">Halolamina pelagica</name>
    <dbReference type="NCBI Taxonomy" id="699431"/>
    <lineage>
        <taxon>Archaea</taxon>
        <taxon>Methanobacteriati</taxon>
        <taxon>Methanobacteriota</taxon>
        <taxon>Stenosarchaea group</taxon>
        <taxon>Halobacteria</taxon>
        <taxon>Halobacteriales</taxon>
        <taxon>Haloferacaceae</taxon>
    </lineage>
</organism>
<dbReference type="Proteomes" id="UP000050535">
    <property type="component" value="Unassembled WGS sequence"/>
</dbReference>
<reference evidence="3" key="1">
    <citation type="submission" date="2013-11" db="EMBL/GenBank/DDBJ databases">
        <authorList>
            <person name="Hoang H.T."/>
            <person name="Killian M.L."/>
            <person name="Madson D.M."/>
            <person name="Arruda P.H.E."/>
            <person name="Sun D."/>
            <person name="Schwartz K.J."/>
            <person name="Yoon K."/>
        </authorList>
    </citation>
    <scope>NUCLEOTIDE SEQUENCE [LARGE SCALE GENOMIC DNA]</scope>
    <source>
        <strain evidence="3">CDK2</strain>
    </source>
</reference>
<proteinExistence type="predicted"/>
<keyword evidence="3" id="KW-1185">Reference proteome</keyword>
<keyword evidence="1" id="KW-0472">Membrane</keyword>
<accession>A0A0P7H107</accession>
<feature type="transmembrane region" description="Helical" evidence="1">
    <location>
        <begin position="12"/>
        <end position="33"/>
    </location>
</feature>
<gene>
    <name evidence="2" type="ORF">SY89_02726</name>
</gene>
<evidence type="ECO:0000313" key="2">
    <source>
        <dbReference type="EMBL" id="KPN31969.1"/>
    </source>
</evidence>
<dbReference type="EMBL" id="LGUC01000001">
    <property type="protein sequence ID" value="KPN31969.1"/>
    <property type="molecule type" value="Genomic_DNA"/>
</dbReference>
<dbReference type="AlphaFoldDB" id="A0A0P7H107"/>